<evidence type="ECO:0000313" key="17">
    <source>
        <dbReference type="WBParaSite" id="Hba_14958"/>
    </source>
</evidence>
<keyword evidence="16" id="KW-1185">Reference proteome</keyword>
<proteinExistence type="inferred from homology"/>
<feature type="region of interest" description="Disordered" evidence="13">
    <location>
        <begin position="523"/>
        <end position="545"/>
    </location>
</feature>
<dbReference type="PROSITE" id="PS51030">
    <property type="entry name" value="NUCLEAR_REC_DBD_2"/>
    <property type="match status" value="1"/>
</dbReference>
<keyword evidence="6 12" id="KW-0805">Transcription regulation</keyword>
<dbReference type="InterPro" id="IPR001723">
    <property type="entry name" value="Nuclear_hrmn_rcpt"/>
</dbReference>
<evidence type="ECO:0000256" key="11">
    <source>
        <dbReference type="ARBA" id="ARBA00037512"/>
    </source>
</evidence>
<feature type="domain" description="NR LBD" evidence="15">
    <location>
        <begin position="172"/>
        <end position="410"/>
    </location>
</feature>
<keyword evidence="3 12" id="KW-0479">Metal-binding</keyword>
<feature type="region of interest" description="Disordered" evidence="13">
    <location>
        <begin position="1"/>
        <end position="28"/>
    </location>
</feature>
<dbReference type="FunFam" id="3.30.50.10:FF:000030">
    <property type="entry name" value="Nuclear Hormone Receptor family"/>
    <property type="match status" value="1"/>
</dbReference>
<dbReference type="CDD" id="cd06960">
    <property type="entry name" value="NR_DBD_HNF4A"/>
    <property type="match status" value="1"/>
</dbReference>
<dbReference type="InterPro" id="IPR049636">
    <property type="entry name" value="HNF4-like_DBD"/>
</dbReference>
<keyword evidence="5 12" id="KW-0862">Zinc</keyword>
<dbReference type="InterPro" id="IPR000536">
    <property type="entry name" value="Nucl_hrmn_rcpt_lig-bd"/>
</dbReference>
<reference evidence="17" key="1">
    <citation type="submission" date="2016-11" db="UniProtKB">
        <authorList>
            <consortium name="WormBaseParasite"/>
        </authorList>
    </citation>
    <scope>IDENTIFICATION</scope>
</reference>
<evidence type="ECO:0000256" key="1">
    <source>
        <dbReference type="ARBA" id="ARBA00004123"/>
    </source>
</evidence>
<evidence type="ECO:0000256" key="2">
    <source>
        <dbReference type="ARBA" id="ARBA00005993"/>
    </source>
</evidence>
<protein>
    <submittedName>
        <fullName evidence="17">Nuclear receptor domain-containing protein</fullName>
    </submittedName>
</protein>
<dbReference type="InterPro" id="IPR052496">
    <property type="entry name" value="Orphan_Nuclear_Rcpt"/>
</dbReference>
<evidence type="ECO:0000256" key="6">
    <source>
        <dbReference type="ARBA" id="ARBA00023015"/>
    </source>
</evidence>
<dbReference type="PANTHER" id="PTHR47519:SF4">
    <property type="entry name" value="NUCLEAR HORMONE RECEPTOR FAMILY"/>
    <property type="match status" value="1"/>
</dbReference>
<evidence type="ECO:0000256" key="10">
    <source>
        <dbReference type="ARBA" id="ARBA00023242"/>
    </source>
</evidence>
<evidence type="ECO:0000256" key="8">
    <source>
        <dbReference type="ARBA" id="ARBA00023163"/>
    </source>
</evidence>
<feature type="region of interest" description="Disordered" evidence="13">
    <location>
        <begin position="422"/>
        <end position="450"/>
    </location>
</feature>
<evidence type="ECO:0000259" key="15">
    <source>
        <dbReference type="PROSITE" id="PS51843"/>
    </source>
</evidence>
<dbReference type="GO" id="GO:0005634">
    <property type="term" value="C:nucleus"/>
    <property type="evidence" value="ECO:0007669"/>
    <property type="project" value="UniProtKB-SubCell"/>
</dbReference>
<dbReference type="GO" id="GO:0008270">
    <property type="term" value="F:zinc ion binding"/>
    <property type="evidence" value="ECO:0007669"/>
    <property type="project" value="UniProtKB-KW"/>
</dbReference>
<dbReference type="PRINTS" id="PR00047">
    <property type="entry name" value="STROIDFINGER"/>
</dbReference>
<feature type="compositionally biased region" description="Basic and acidic residues" evidence="13">
    <location>
        <begin position="102"/>
        <end position="111"/>
    </location>
</feature>
<keyword evidence="9 12" id="KW-0675">Receptor</keyword>
<feature type="region of interest" description="Disordered" evidence="13">
    <location>
        <begin position="102"/>
        <end position="125"/>
    </location>
</feature>
<comment type="subcellular location">
    <subcellularLocation>
        <location evidence="1 12">Nucleus</location>
    </subcellularLocation>
</comment>
<keyword evidence="4 12" id="KW-0863">Zinc-finger</keyword>
<keyword evidence="10 12" id="KW-0539">Nucleus</keyword>
<dbReference type="InterPro" id="IPR001628">
    <property type="entry name" value="Znf_hrmn_rcpt"/>
</dbReference>
<comment type="function">
    <text evidence="11">Orphan nuclear receptor.</text>
</comment>
<dbReference type="GO" id="GO:0003700">
    <property type="term" value="F:DNA-binding transcription factor activity"/>
    <property type="evidence" value="ECO:0007669"/>
    <property type="project" value="InterPro"/>
</dbReference>
<feature type="compositionally biased region" description="Low complexity" evidence="13">
    <location>
        <begin position="436"/>
        <end position="450"/>
    </location>
</feature>
<sequence>MSISEQSNAEINQLRRNSLPAKPRTPDGCPDTCRVCGDGNAKMHYGVVTCFGCKGFFRRTLKRPTEYQCRHNGTCVVDRHERNSCRYCRFKKCIEVGMDPKAVRPDRDATGRHYQGRQRRSKLSADDEVEVDAEWMRKLPVDMRTTLMQLMNIDLMVGSGDGNIDGKTLYPLPITSIRQVLEDPAILDGKRTEMRYDSFREITQDELPAVAHRRLIAMIDWVDHLFDMMDIQGLDDKIALVKQGFAPLMVLSYSAITAKNTKQTDIICLCNFGHVKRECCKRWQEPYHFANRLAERSIDELIEPFRKMNLKDEEIALLKAIIILNPYLKTLSPEAAEAIADMRDRIQETLYHVVRETHPKEVASSRFGNLLLFIPNVMMLGTIVCENLMFIDSFGHMADRLMHDLLQETETKEDTLLNINNGLPPRRHSEPRMLHSASSSSIDSLSSYPSSSSYQENIQTMPYNFSNNSLPTSVNNFDVSINSAASMPNLDQIPECDPDYNVTLTPDMFSDMRQAMSVAHNMDTSMQQEPPSQQEPVPDSPKDRPSFYISTVESTKHKFTVTTSFDRYPNYSQVPLQGVQSNGVISQPYVAQQSLCKTSSLPPQYFQCEQQYSNHQSMEYEESYYQ</sequence>
<dbReference type="SUPFAM" id="SSF57716">
    <property type="entry name" value="Glucocorticoid receptor-like (DNA-binding domain)"/>
    <property type="match status" value="1"/>
</dbReference>
<dbReference type="PRINTS" id="PR00398">
    <property type="entry name" value="STRDHORMONER"/>
</dbReference>
<dbReference type="Gene3D" id="1.10.565.10">
    <property type="entry name" value="Retinoid X Receptor"/>
    <property type="match status" value="1"/>
</dbReference>
<dbReference type="SUPFAM" id="SSF48508">
    <property type="entry name" value="Nuclear receptor ligand-binding domain"/>
    <property type="match status" value="1"/>
</dbReference>
<evidence type="ECO:0000256" key="13">
    <source>
        <dbReference type="SAM" id="MobiDB-lite"/>
    </source>
</evidence>
<feature type="compositionally biased region" description="Low complexity" evidence="13">
    <location>
        <begin position="527"/>
        <end position="537"/>
    </location>
</feature>
<name>A0A1I7XC71_HETBA</name>
<feature type="compositionally biased region" description="Polar residues" evidence="13">
    <location>
        <begin position="1"/>
        <end position="16"/>
    </location>
</feature>
<evidence type="ECO:0000313" key="16">
    <source>
        <dbReference type="Proteomes" id="UP000095283"/>
    </source>
</evidence>
<dbReference type="Gene3D" id="3.30.50.10">
    <property type="entry name" value="Erythroid Transcription Factor GATA-1, subunit A"/>
    <property type="match status" value="1"/>
</dbReference>
<dbReference type="PROSITE" id="PS51843">
    <property type="entry name" value="NR_LBD"/>
    <property type="match status" value="1"/>
</dbReference>
<dbReference type="Pfam" id="PF00104">
    <property type="entry name" value="Hormone_recep"/>
    <property type="match status" value="1"/>
</dbReference>
<accession>A0A1I7XC71</accession>
<evidence type="ECO:0000256" key="5">
    <source>
        <dbReference type="ARBA" id="ARBA00022833"/>
    </source>
</evidence>
<dbReference type="SMART" id="SM00430">
    <property type="entry name" value="HOLI"/>
    <property type="match status" value="1"/>
</dbReference>
<dbReference type="InterPro" id="IPR013088">
    <property type="entry name" value="Znf_NHR/GATA"/>
</dbReference>
<organism evidence="16 17">
    <name type="scientific">Heterorhabditis bacteriophora</name>
    <name type="common">Entomopathogenic nematode worm</name>
    <dbReference type="NCBI Taxonomy" id="37862"/>
    <lineage>
        <taxon>Eukaryota</taxon>
        <taxon>Metazoa</taxon>
        <taxon>Ecdysozoa</taxon>
        <taxon>Nematoda</taxon>
        <taxon>Chromadorea</taxon>
        <taxon>Rhabditida</taxon>
        <taxon>Rhabditina</taxon>
        <taxon>Rhabditomorpha</taxon>
        <taxon>Strongyloidea</taxon>
        <taxon>Heterorhabditidae</taxon>
        <taxon>Heterorhabditis</taxon>
    </lineage>
</organism>
<dbReference type="Pfam" id="PF00105">
    <property type="entry name" value="zf-C4"/>
    <property type="match status" value="1"/>
</dbReference>
<dbReference type="InterPro" id="IPR035500">
    <property type="entry name" value="NHR-like_dom_sf"/>
</dbReference>
<evidence type="ECO:0000256" key="12">
    <source>
        <dbReference type="RuleBase" id="RU004334"/>
    </source>
</evidence>
<feature type="domain" description="Nuclear receptor" evidence="14">
    <location>
        <begin position="30"/>
        <end position="105"/>
    </location>
</feature>
<dbReference type="SMART" id="SM00399">
    <property type="entry name" value="ZnF_C4"/>
    <property type="match status" value="1"/>
</dbReference>
<comment type="similarity">
    <text evidence="2 12">Belongs to the nuclear hormone receptor family.</text>
</comment>
<dbReference type="GO" id="GO:0000978">
    <property type="term" value="F:RNA polymerase II cis-regulatory region sequence-specific DNA binding"/>
    <property type="evidence" value="ECO:0007669"/>
    <property type="project" value="InterPro"/>
</dbReference>
<dbReference type="CDD" id="cd06157">
    <property type="entry name" value="NR_LBD"/>
    <property type="match status" value="1"/>
</dbReference>
<dbReference type="WBParaSite" id="Hba_14958">
    <property type="protein sequence ID" value="Hba_14958"/>
    <property type="gene ID" value="Hba_14958"/>
</dbReference>
<evidence type="ECO:0000259" key="14">
    <source>
        <dbReference type="PROSITE" id="PS51030"/>
    </source>
</evidence>
<evidence type="ECO:0000256" key="9">
    <source>
        <dbReference type="ARBA" id="ARBA00023170"/>
    </source>
</evidence>
<evidence type="ECO:0000256" key="7">
    <source>
        <dbReference type="ARBA" id="ARBA00023125"/>
    </source>
</evidence>
<dbReference type="PANTHER" id="PTHR47519">
    <property type="entry name" value="NUCLEAR HORMONE RECEPTOR FAMILY MEMBER NHR-31-RELATED"/>
    <property type="match status" value="1"/>
</dbReference>
<evidence type="ECO:0000256" key="3">
    <source>
        <dbReference type="ARBA" id="ARBA00022723"/>
    </source>
</evidence>
<dbReference type="Proteomes" id="UP000095283">
    <property type="component" value="Unplaced"/>
</dbReference>
<keyword evidence="8 12" id="KW-0804">Transcription</keyword>
<evidence type="ECO:0000256" key="4">
    <source>
        <dbReference type="ARBA" id="ARBA00022771"/>
    </source>
</evidence>
<keyword evidence="7 12" id="KW-0238">DNA-binding</keyword>
<dbReference type="AlphaFoldDB" id="A0A1I7XC71"/>
<dbReference type="PROSITE" id="PS00031">
    <property type="entry name" value="NUCLEAR_REC_DBD_1"/>
    <property type="match status" value="1"/>
</dbReference>